<feature type="compositionally biased region" description="Low complexity" evidence="4">
    <location>
        <begin position="173"/>
        <end position="184"/>
    </location>
</feature>
<accession>A0ABQ0JT31</accession>
<evidence type="ECO:0000313" key="7">
    <source>
        <dbReference type="Proteomes" id="UP000032309"/>
    </source>
</evidence>
<evidence type="ECO:0000256" key="1">
    <source>
        <dbReference type="ARBA" id="ARBA00022737"/>
    </source>
</evidence>
<comment type="caution">
    <text evidence="6">The sequence shown here is derived from an EMBL/GenBank/DDBJ whole genome shotgun (WGS) entry which is preliminary data.</text>
</comment>
<name>A0ABQ0JT31_9BACT</name>
<dbReference type="Gene3D" id="1.25.40.10">
    <property type="entry name" value="Tetratricopeptide repeat domain"/>
    <property type="match status" value="1"/>
</dbReference>
<keyword evidence="5" id="KW-1133">Transmembrane helix</keyword>
<dbReference type="EMBL" id="BAFN01000001">
    <property type="protein sequence ID" value="GAN31867.1"/>
    <property type="molecule type" value="Genomic_DNA"/>
</dbReference>
<keyword evidence="7" id="KW-1185">Reference proteome</keyword>
<feature type="region of interest" description="Disordered" evidence="4">
    <location>
        <begin position="135"/>
        <end position="227"/>
    </location>
</feature>
<reference evidence="7" key="1">
    <citation type="journal article" date="2015" name="Genome Announc.">
        <title>Draft Genome Sequence of an Anaerobic Ammonium-Oxidizing Bacterium, "Candidatus Brocadia sinica".</title>
        <authorList>
            <person name="Oshiki M."/>
            <person name="Shinyako-Hata K."/>
            <person name="Satoh H."/>
            <person name="Okabe S."/>
        </authorList>
    </citation>
    <scope>NUCLEOTIDE SEQUENCE [LARGE SCALE GENOMIC DNA]</scope>
    <source>
        <strain evidence="7">JPN1</strain>
    </source>
</reference>
<evidence type="ECO:0008006" key="8">
    <source>
        <dbReference type="Google" id="ProtNLM"/>
    </source>
</evidence>
<dbReference type="InterPro" id="IPR011990">
    <property type="entry name" value="TPR-like_helical_dom_sf"/>
</dbReference>
<evidence type="ECO:0000256" key="4">
    <source>
        <dbReference type="SAM" id="MobiDB-lite"/>
    </source>
</evidence>
<proteinExistence type="predicted"/>
<feature type="repeat" description="TPR" evidence="3">
    <location>
        <begin position="64"/>
        <end position="97"/>
    </location>
</feature>
<feature type="compositionally biased region" description="Basic and acidic residues" evidence="4">
    <location>
        <begin position="187"/>
        <end position="198"/>
    </location>
</feature>
<gene>
    <name evidence="6" type="ORF">BROSI_A0371</name>
</gene>
<dbReference type="PANTHER" id="PTHR44943">
    <property type="entry name" value="CELLULOSE SYNTHASE OPERON PROTEIN C"/>
    <property type="match status" value="1"/>
</dbReference>
<protein>
    <recommendedName>
        <fullName evidence="8">Tetratricopeptide repeat protein</fullName>
    </recommendedName>
</protein>
<evidence type="ECO:0000256" key="2">
    <source>
        <dbReference type="ARBA" id="ARBA00022803"/>
    </source>
</evidence>
<dbReference type="PROSITE" id="PS50005">
    <property type="entry name" value="TPR"/>
    <property type="match status" value="2"/>
</dbReference>
<dbReference type="PANTHER" id="PTHR44943:SF8">
    <property type="entry name" value="TPR REPEAT-CONTAINING PROTEIN MJ0263"/>
    <property type="match status" value="1"/>
</dbReference>
<feature type="compositionally biased region" description="Basic and acidic residues" evidence="4">
    <location>
        <begin position="161"/>
        <end position="172"/>
    </location>
</feature>
<evidence type="ECO:0000256" key="3">
    <source>
        <dbReference type="PROSITE-ProRule" id="PRU00339"/>
    </source>
</evidence>
<dbReference type="InterPro" id="IPR051685">
    <property type="entry name" value="Ycf3/AcsC/BcsC/TPR_MFPF"/>
</dbReference>
<sequence>MKKSVILLPIIVLTSILNIQTLFAQRDDEANKCYLDAYNLYKLGKLDQSLEMLRKVIELNPDHAEAHFGMGSIYFRQNMFDDAVKEFTKVTRIKPEYVEAYQRLWLAYKKLGMSDKAEEELQKYKKLIEERMQGMVGGSSQVVKPVAPPPQREEQEEKPEPEETRPTTETRPPETTVTDTRVTESVSPEKEAEKERPVVVKPVSPQAGEARPPAGIQSSVTESEAPAVLETTKQLEKRYTESPKPPTGEKLPAETEYKSPYIKVDKKDPAYKHLFKPFKKVGKSLFKSPFKKGAEKLEKTYVGKLVKGFLYYIMTIQIWLFIVAFLGIYFFKTKKEKL</sequence>
<keyword evidence="2 3" id="KW-0802">TPR repeat</keyword>
<dbReference type="PROSITE" id="PS50293">
    <property type="entry name" value="TPR_REGION"/>
    <property type="match status" value="1"/>
</dbReference>
<feature type="repeat" description="TPR" evidence="3">
    <location>
        <begin position="30"/>
        <end position="63"/>
    </location>
</feature>
<dbReference type="Pfam" id="PF13414">
    <property type="entry name" value="TPR_11"/>
    <property type="match status" value="1"/>
</dbReference>
<keyword evidence="1" id="KW-0677">Repeat</keyword>
<feature type="transmembrane region" description="Helical" evidence="5">
    <location>
        <begin position="309"/>
        <end position="331"/>
    </location>
</feature>
<evidence type="ECO:0000256" key="5">
    <source>
        <dbReference type="SAM" id="Phobius"/>
    </source>
</evidence>
<dbReference type="SMART" id="SM00028">
    <property type="entry name" value="TPR"/>
    <property type="match status" value="3"/>
</dbReference>
<dbReference type="InterPro" id="IPR019734">
    <property type="entry name" value="TPR_rpt"/>
</dbReference>
<keyword evidence="5" id="KW-0812">Transmembrane</keyword>
<evidence type="ECO:0000313" key="6">
    <source>
        <dbReference type="EMBL" id="GAN31867.1"/>
    </source>
</evidence>
<dbReference type="Proteomes" id="UP000032309">
    <property type="component" value="Unassembled WGS sequence"/>
</dbReference>
<organism evidence="6 7">
    <name type="scientific">Candidatus Brocadia sinica JPN1</name>
    <dbReference type="NCBI Taxonomy" id="1197129"/>
    <lineage>
        <taxon>Bacteria</taxon>
        <taxon>Pseudomonadati</taxon>
        <taxon>Planctomycetota</taxon>
        <taxon>Candidatus Brocadiia</taxon>
        <taxon>Candidatus Brocadiales</taxon>
        <taxon>Candidatus Brocadiaceae</taxon>
        <taxon>Candidatus Brocadia</taxon>
    </lineage>
</organism>
<dbReference type="RefSeq" id="WP_052561824.1">
    <property type="nucleotide sequence ID" value="NZ_BAFN01000001.1"/>
</dbReference>
<dbReference type="SUPFAM" id="SSF48452">
    <property type="entry name" value="TPR-like"/>
    <property type="match status" value="1"/>
</dbReference>
<keyword evidence="5" id="KW-0472">Membrane</keyword>